<dbReference type="AlphaFoldDB" id="A0A098M2P3"/>
<dbReference type="InterPro" id="IPR007492">
    <property type="entry name" value="LytTR_DNA-bd_dom"/>
</dbReference>
<evidence type="ECO:0000313" key="3">
    <source>
        <dbReference type="Proteomes" id="UP000029734"/>
    </source>
</evidence>
<dbReference type="RefSeq" id="WP_036653909.1">
    <property type="nucleotide sequence ID" value="NZ_JQCR01000003.1"/>
</dbReference>
<dbReference type="OrthoDB" id="2664085at2"/>
<proteinExistence type="predicted"/>
<dbReference type="EMBL" id="JQCR01000003">
    <property type="protein sequence ID" value="KGE16251.1"/>
    <property type="molecule type" value="Genomic_DNA"/>
</dbReference>
<accession>A0A098M2P3</accession>
<comment type="caution">
    <text evidence="2">The sequence shown here is derived from an EMBL/GenBank/DDBJ whole genome shotgun (WGS) entry which is preliminary data.</text>
</comment>
<dbReference type="Proteomes" id="UP000029734">
    <property type="component" value="Unassembled WGS sequence"/>
</dbReference>
<evidence type="ECO:0000259" key="1">
    <source>
        <dbReference type="SMART" id="SM00850"/>
    </source>
</evidence>
<organism evidence="2 3">
    <name type="scientific">Paenibacillus wynnii</name>
    <dbReference type="NCBI Taxonomy" id="268407"/>
    <lineage>
        <taxon>Bacteria</taxon>
        <taxon>Bacillati</taxon>
        <taxon>Bacillota</taxon>
        <taxon>Bacilli</taxon>
        <taxon>Bacillales</taxon>
        <taxon>Paenibacillaceae</taxon>
        <taxon>Paenibacillus</taxon>
    </lineage>
</organism>
<evidence type="ECO:0000313" key="2">
    <source>
        <dbReference type="EMBL" id="KGE16251.1"/>
    </source>
</evidence>
<dbReference type="STRING" id="268407.PWYN_15955"/>
<reference evidence="2 3" key="2">
    <citation type="submission" date="2014-10" db="EMBL/GenBank/DDBJ databases">
        <title>Comparative genomics of the Paenibacillus odorifer group.</title>
        <authorList>
            <person name="Tsai Y.-C."/>
            <person name="Martin N."/>
            <person name="Korlach J."/>
            <person name="Wiedmann M."/>
        </authorList>
    </citation>
    <scope>NUCLEOTIDE SEQUENCE [LARGE SCALE GENOMIC DNA]</scope>
    <source>
        <strain evidence="2 3">DSM 18334</strain>
    </source>
</reference>
<name>A0A098M2P3_9BACL</name>
<dbReference type="GO" id="GO:0003677">
    <property type="term" value="F:DNA binding"/>
    <property type="evidence" value="ECO:0007669"/>
    <property type="project" value="InterPro"/>
</dbReference>
<dbReference type="SMART" id="SM00850">
    <property type="entry name" value="LytTR"/>
    <property type="match status" value="1"/>
</dbReference>
<dbReference type="eggNOG" id="COG3279">
    <property type="taxonomic scope" value="Bacteria"/>
</dbReference>
<reference evidence="2 3" key="1">
    <citation type="submission" date="2014-08" db="EMBL/GenBank/DDBJ databases">
        <authorList>
            <person name="den Bakker H.C."/>
        </authorList>
    </citation>
    <scope>NUCLEOTIDE SEQUENCE [LARGE SCALE GENOMIC DNA]</scope>
    <source>
        <strain evidence="2 3">DSM 18334</strain>
    </source>
</reference>
<dbReference type="Gene3D" id="2.40.50.1020">
    <property type="entry name" value="LytTr DNA-binding domain"/>
    <property type="match status" value="1"/>
</dbReference>
<feature type="domain" description="HTH LytTR-type" evidence="1">
    <location>
        <begin position="18"/>
        <end position="118"/>
    </location>
</feature>
<protein>
    <recommendedName>
        <fullName evidence="1">HTH LytTR-type domain-containing protein</fullName>
    </recommendedName>
</protein>
<gene>
    <name evidence="2" type="ORF">PWYN_15955</name>
</gene>
<dbReference type="Pfam" id="PF04397">
    <property type="entry name" value="LytTR"/>
    <property type="match status" value="1"/>
</dbReference>
<keyword evidence="3" id="KW-1185">Reference proteome</keyword>
<sequence>MNEVARTITVDDALKGNKKLTSIAIDSINFMESDKTIKRIAIHTPDGVFYTIGSLTYWFSSLTDTGYDFIKADRNVLINVSNIREMDKGYNKAYFSTENDAGCFLSEKGYAKVKAKIMKEAYNVKFLESPIW</sequence>